<dbReference type="OrthoDB" id="9810548at2"/>
<proteinExistence type="predicted"/>
<keyword evidence="3" id="KW-0804">Transcription</keyword>
<evidence type="ECO:0000313" key="5">
    <source>
        <dbReference type="EMBL" id="SNZ19528.1"/>
    </source>
</evidence>
<dbReference type="InterPro" id="IPR000524">
    <property type="entry name" value="Tscrpt_reg_HTH_GntR"/>
</dbReference>
<dbReference type="InterPro" id="IPR036390">
    <property type="entry name" value="WH_DNA-bd_sf"/>
</dbReference>
<dbReference type="SMART" id="SM00345">
    <property type="entry name" value="HTH_GNTR"/>
    <property type="match status" value="1"/>
</dbReference>
<name>A0A285PDL2_9HYPH</name>
<dbReference type="PROSITE" id="PS50949">
    <property type="entry name" value="HTH_GNTR"/>
    <property type="match status" value="1"/>
</dbReference>
<gene>
    <name evidence="5" type="ORF">SAMN06265368_2617</name>
</gene>
<dbReference type="Pfam" id="PF07729">
    <property type="entry name" value="FCD"/>
    <property type="match status" value="1"/>
</dbReference>
<sequence length="204" mass="22803">MDTESSNTISQTLETEIINGKLLPGSLLQQEELAERFGVSRQPIRAALDILSAKGLAEKRPNRTVEVGGLHLGAAEETLAVRKLLEPEALLGSIDQLTPADLLIAKQAQERFEIETDSDRLAQHDTDFHLALYAKCGNRVLLDLIVSLRRLNRRAYLGQPLGSTTRELCIHAHWQLLDAVSQQDSDRAISLLQEHFDHVKERDK</sequence>
<dbReference type="SUPFAM" id="SSF46785">
    <property type="entry name" value="Winged helix' DNA-binding domain"/>
    <property type="match status" value="1"/>
</dbReference>
<protein>
    <submittedName>
        <fullName evidence="5">DNA-binding transcriptional regulator, GntR family</fullName>
    </submittedName>
</protein>
<reference evidence="5 6" key="1">
    <citation type="submission" date="2017-09" db="EMBL/GenBank/DDBJ databases">
        <authorList>
            <person name="Ehlers B."/>
            <person name="Leendertz F.H."/>
        </authorList>
    </citation>
    <scope>NUCLEOTIDE SEQUENCE [LARGE SCALE GENOMIC DNA]</scope>
    <source>
        <strain evidence="5 6">DSM 18289</strain>
    </source>
</reference>
<evidence type="ECO:0000256" key="3">
    <source>
        <dbReference type="ARBA" id="ARBA00023163"/>
    </source>
</evidence>
<evidence type="ECO:0000259" key="4">
    <source>
        <dbReference type="PROSITE" id="PS50949"/>
    </source>
</evidence>
<dbReference type="GO" id="GO:0003677">
    <property type="term" value="F:DNA binding"/>
    <property type="evidence" value="ECO:0007669"/>
    <property type="project" value="UniProtKB-KW"/>
</dbReference>
<dbReference type="EMBL" id="OBEL01000002">
    <property type="protein sequence ID" value="SNZ19528.1"/>
    <property type="molecule type" value="Genomic_DNA"/>
</dbReference>
<keyword evidence="2 5" id="KW-0238">DNA-binding</keyword>
<dbReference type="GO" id="GO:0003700">
    <property type="term" value="F:DNA-binding transcription factor activity"/>
    <property type="evidence" value="ECO:0007669"/>
    <property type="project" value="InterPro"/>
</dbReference>
<dbReference type="PRINTS" id="PR00035">
    <property type="entry name" value="HTHGNTR"/>
</dbReference>
<keyword evidence="1" id="KW-0805">Transcription regulation</keyword>
<feature type="domain" description="HTH gntR-type" evidence="4">
    <location>
        <begin position="3"/>
        <end position="70"/>
    </location>
</feature>
<dbReference type="SUPFAM" id="SSF48008">
    <property type="entry name" value="GntR ligand-binding domain-like"/>
    <property type="match status" value="1"/>
</dbReference>
<dbReference type="AlphaFoldDB" id="A0A285PDL2"/>
<keyword evidence="6" id="KW-1185">Reference proteome</keyword>
<dbReference type="InterPro" id="IPR036388">
    <property type="entry name" value="WH-like_DNA-bd_sf"/>
</dbReference>
<accession>A0A285PDL2</accession>
<dbReference type="Proteomes" id="UP000219439">
    <property type="component" value="Unassembled WGS sequence"/>
</dbReference>
<evidence type="ECO:0000256" key="2">
    <source>
        <dbReference type="ARBA" id="ARBA00023125"/>
    </source>
</evidence>
<organism evidence="5 6">
    <name type="scientific">Cohaesibacter gelatinilyticus</name>
    <dbReference type="NCBI Taxonomy" id="372072"/>
    <lineage>
        <taxon>Bacteria</taxon>
        <taxon>Pseudomonadati</taxon>
        <taxon>Pseudomonadota</taxon>
        <taxon>Alphaproteobacteria</taxon>
        <taxon>Hyphomicrobiales</taxon>
        <taxon>Cohaesibacteraceae</taxon>
    </lineage>
</organism>
<dbReference type="PANTHER" id="PTHR43537">
    <property type="entry name" value="TRANSCRIPTIONAL REGULATOR, GNTR FAMILY"/>
    <property type="match status" value="1"/>
</dbReference>
<evidence type="ECO:0000256" key="1">
    <source>
        <dbReference type="ARBA" id="ARBA00023015"/>
    </source>
</evidence>
<dbReference type="SMART" id="SM00895">
    <property type="entry name" value="FCD"/>
    <property type="match status" value="1"/>
</dbReference>
<evidence type="ECO:0000313" key="6">
    <source>
        <dbReference type="Proteomes" id="UP000219439"/>
    </source>
</evidence>
<dbReference type="Gene3D" id="1.20.120.530">
    <property type="entry name" value="GntR ligand-binding domain-like"/>
    <property type="match status" value="1"/>
</dbReference>
<dbReference type="RefSeq" id="WP_097153869.1">
    <property type="nucleotide sequence ID" value="NZ_OBEL01000002.1"/>
</dbReference>
<dbReference type="PANTHER" id="PTHR43537:SF24">
    <property type="entry name" value="GLUCONATE OPERON TRANSCRIPTIONAL REPRESSOR"/>
    <property type="match status" value="1"/>
</dbReference>
<dbReference type="InterPro" id="IPR008920">
    <property type="entry name" value="TF_FadR/GntR_C"/>
</dbReference>
<dbReference type="Pfam" id="PF00392">
    <property type="entry name" value="GntR"/>
    <property type="match status" value="1"/>
</dbReference>
<dbReference type="CDD" id="cd07377">
    <property type="entry name" value="WHTH_GntR"/>
    <property type="match status" value="1"/>
</dbReference>
<dbReference type="InterPro" id="IPR011711">
    <property type="entry name" value="GntR_C"/>
</dbReference>
<dbReference type="Gene3D" id="1.10.10.10">
    <property type="entry name" value="Winged helix-like DNA-binding domain superfamily/Winged helix DNA-binding domain"/>
    <property type="match status" value="1"/>
</dbReference>